<dbReference type="PANTHER" id="PTHR13078">
    <property type="entry name" value="PEROXISOMAL MULTIFUNCTIONAL ENZYME TYPE 2-RELATED"/>
    <property type="match status" value="1"/>
</dbReference>
<feature type="domain" description="Peroxisomal multifunctional enzyme type 2-like N-terminal" evidence="2">
    <location>
        <begin position="20"/>
        <end position="147"/>
    </location>
</feature>
<protein>
    <submittedName>
        <fullName evidence="3">3-alpha,7-alpha, 12-alpha-trihydroxy-5-beta-cholest-24-enoyl-CoA hydratase</fullName>
    </submittedName>
</protein>
<organism evidence="3 4">
    <name type="scientific">Enterovirga aerilata</name>
    <dbReference type="NCBI Taxonomy" id="2730920"/>
    <lineage>
        <taxon>Bacteria</taxon>
        <taxon>Pseudomonadati</taxon>
        <taxon>Pseudomonadota</taxon>
        <taxon>Alphaproteobacteria</taxon>
        <taxon>Hyphomicrobiales</taxon>
        <taxon>Methylobacteriaceae</taxon>
        <taxon>Enterovirga</taxon>
    </lineage>
</organism>
<dbReference type="SUPFAM" id="SSF54637">
    <property type="entry name" value="Thioesterase/thiol ester dehydrase-isomerase"/>
    <property type="match status" value="2"/>
</dbReference>
<dbReference type="Pfam" id="PF01575">
    <property type="entry name" value="MaoC_dehydratas"/>
    <property type="match status" value="1"/>
</dbReference>
<dbReference type="RefSeq" id="WP_171217051.1">
    <property type="nucleotide sequence ID" value="NZ_JABEPP010000001.1"/>
</dbReference>
<evidence type="ECO:0000259" key="1">
    <source>
        <dbReference type="Pfam" id="PF01575"/>
    </source>
</evidence>
<accession>A0A849I5D1</accession>
<reference evidence="3 4" key="1">
    <citation type="submission" date="2020-04" db="EMBL/GenBank/DDBJ databases">
        <title>Enterovirga sp. isolate from soil.</title>
        <authorList>
            <person name="Chea S."/>
            <person name="Kim D.-U."/>
        </authorList>
    </citation>
    <scope>NUCLEOTIDE SEQUENCE [LARGE SCALE GENOMIC DNA]</scope>
    <source>
        <strain evidence="3 4">DB1703</strain>
    </source>
</reference>
<dbReference type="CDD" id="cd03448">
    <property type="entry name" value="HDE_HSD"/>
    <property type="match status" value="1"/>
</dbReference>
<feature type="domain" description="MaoC-like" evidence="1">
    <location>
        <begin position="164"/>
        <end position="277"/>
    </location>
</feature>
<dbReference type="AlphaFoldDB" id="A0A849I5D1"/>
<evidence type="ECO:0000313" key="4">
    <source>
        <dbReference type="Proteomes" id="UP000564885"/>
    </source>
</evidence>
<keyword evidence="4" id="KW-1185">Reference proteome</keyword>
<dbReference type="GO" id="GO:0003857">
    <property type="term" value="F:(3S)-3-hydroxyacyl-CoA dehydrogenase (NAD+) activity"/>
    <property type="evidence" value="ECO:0007669"/>
    <property type="project" value="TreeGrafter"/>
</dbReference>
<dbReference type="Gene3D" id="3.10.129.10">
    <property type="entry name" value="Hotdog Thioesterase"/>
    <property type="match status" value="1"/>
</dbReference>
<evidence type="ECO:0000313" key="3">
    <source>
        <dbReference type="EMBL" id="NNM71609.1"/>
    </source>
</evidence>
<dbReference type="Pfam" id="PF22622">
    <property type="entry name" value="MFE-2_hydrat-2_N"/>
    <property type="match status" value="1"/>
</dbReference>
<gene>
    <name evidence="3" type="ORF">HJG44_04240</name>
</gene>
<name>A0A849I5D1_9HYPH</name>
<dbReference type="InterPro" id="IPR002539">
    <property type="entry name" value="MaoC-like_dom"/>
</dbReference>
<dbReference type="GO" id="GO:0004300">
    <property type="term" value="F:enoyl-CoA hydratase activity"/>
    <property type="evidence" value="ECO:0007669"/>
    <property type="project" value="TreeGrafter"/>
</dbReference>
<dbReference type="PANTHER" id="PTHR13078:SF56">
    <property type="entry name" value="PEROXISOMAL MULTIFUNCTIONAL ENZYME TYPE 2"/>
    <property type="match status" value="1"/>
</dbReference>
<comment type="caution">
    <text evidence="3">The sequence shown here is derived from an EMBL/GenBank/DDBJ whole genome shotgun (WGS) entry which is preliminary data.</text>
</comment>
<dbReference type="GO" id="GO:0006635">
    <property type="term" value="P:fatty acid beta-oxidation"/>
    <property type="evidence" value="ECO:0007669"/>
    <property type="project" value="TreeGrafter"/>
</dbReference>
<dbReference type="InterPro" id="IPR054357">
    <property type="entry name" value="MFE-2_N"/>
</dbReference>
<dbReference type="Proteomes" id="UP000564885">
    <property type="component" value="Unassembled WGS sequence"/>
</dbReference>
<dbReference type="GO" id="GO:0044594">
    <property type="term" value="F:17-beta-hydroxysteroid dehydrogenase (NAD+) activity"/>
    <property type="evidence" value="ECO:0007669"/>
    <property type="project" value="TreeGrafter"/>
</dbReference>
<proteinExistence type="predicted"/>
<evidence type="ECO:0000259" key="2">
    <source>
        <dbReference type="Pfam" id="PF22622"/>
    </source>
</evidence>
<dbReference type="EMBL" id="JABEPP010000001">
    <property type="protein sequence ID" value="NNM71609.1"/>
    <property type="molecule type" value="Genomic_DNA"/>
</dbReference>
<sequence length="287" mass="31444">MPLDPDILKSCMPIETRHALTRRDTILYSLGIGVGIGEPGGAEALRFAYEPELAAFPTMATILAYPGFWQREPRFGLDWRRILHGEQSVRIHQPLPVEGVLVGRTEIDGIFDKGADKGALIYSRREIRDEATGDLVATIIQGSFLRGDGGFGGSAEGAPRPHSVPERAPDVTIDLRTRPEQALIYRLSGDYNPLHVDPDVARAAGFTRPILHGLCTYGVAGRAVLAGLCDGEPERLTRIDCRFTAPLYPGETIRTEIWREGEGRAAFRSSVAERGVVVLNNGLAEYR</sequence>
<dbReference type="InterPro" id="IPR029069">
    <property type="entry name" value="HotDog_dom_sf"/>
</dbReference>